<organism evidence="4 5">
    <name type="scientific">Besnoitia besnoiti</name>
    <name type="common">Apicomplexan protozoan</name>
    <dbReference type="NCBI Taxonomy" id="94643"/>
    <lineage>
        <taxon>Eukaryota</taxon>
        <taxon>Sar</taxon>
        <taxon>Alveolata</taxon>
        <taxon>Apicomplexa</taxon>
        <taxon>Conoidasida</taxon>
        <taxon>Coccidia</taxon>
        <taxon>Eucoccidiorida</taxon>
        <taxon>Eimeriorina</taxon>
        <taxon>Sarcocystidae</taxon>
        <taxon>Besnoitia</taxon>
    </lineage>
</organism>
<dbReference type="InterPro" id="IPR001780">
    <property type="entry name" value="Ribosomal_eL33"/>
</dbReference>
<dbReference type="Proteomes" id="UP000224006">
    <property type="component" value="Chromosome I"/>
</dbReference>
<dbReference type="AlphaFoldDB" id="A0A2A9MPT0"/>
<evidence type="ECO:0000313" key="5">
    <source>
        <dbReference type="Proteomes" id="UP000224006"/>
    </source>
</evidence>
<dbReference type="GO" id="GO:1990904">
    <property type="term" value="C:ribonucleoprotein complex"/>
    <property type="evidence" value="ECO:0007669"/>
    <property type="project" value="UniProtKB-KW"/>
</dbReference>
<dbReference type="OrthoDB" id="504467at2759"/>
<dbReference type="KEGG" id="bbes:BESB_004380"/>
<dbReference type="GO" id="GO:0005840">
    <property type="term" value="C:ribosome"/>
    <property type="evidence" value="ECO:0007669"/>
    <property type="project" value="UniProtKB-KW"/>
</dbReference>
<evidence type="ECO:0000256" key="3">
    <source>
        <dbReference type="ARBA" id="ARBA00023274"/>
    </source>
</evidence>
<dbReference type="InterPro" id="IPR038661">
    <property type="entry name" value="Ribosomal_eL33_sf"/>
</dbReference>
<dbReference type="FunFam" id="2.40.10.190:FF:000001">
    <property type="entry name" value="60S ribosomal protein L35a"/>
    <property type="match status" value="1"/>
</dbReference>
<gene>
    <name evidence="4" type="ORF">BESB_004380</name>
</gene>
<keyword evidence="3" id="KW-0687">Ribonucleoprotein</keyword>
<name>A0A2A9MPT0_BESBE</name>
<evidence type="ECO:0000256" key="1">
    <source>
        <dbReference type="ARBA" id="ARBA00009269"/>
    </source>
</evidence>
<dbReference type="GO" id="GO:0003735">
    <property type="term" value="F:structural constituent of ribosome"/>
    <property type="evidence" value="ECO:0007669"/>
    <property type="project" value="InterPro"/>
</dbReference>
<dbReference type="GO" id="GO:0006412">
    <property type="term" value="P:translation"/>
    <property type="evidence" value="ECO:0007669"/>
    <property type="project" value="InterPro"/>
</dbReference>
<dbReference type="HAMAP" id="MF_00573">
    <property type="entry name" value="Ribosomal_eL33"/>
    <property type="match status" value="1"/>
</dbReference>
<keyword evidence="5" id="KW-1185">Reference proteome</keyword>
<dbReference type="GeneID" id="40305501"/>
<comment type="caution">
    <text evidence="4">The sequence shown here is derived from an EMBL/GenBank/DDBJ whole genome shotgun (WGS) entry which is preliminary data.</text>
</comment>
<dbReference type="EMBL" id="NWUJ01000001">
    <property type="protein sequence ID" value="PFH38097.1"/>
    <property type="molecule type" value="Genomic_DNA"/>
</dbReference>
<dbReference type="SUPFAM" id="SSF50447">
    <property type="entry name" value="Translation proteins"/>
    <property type="match status" value="1"/>
</dbReference>
<dbReference type="Pfam" id="PF01247">
    <property type="entry name" value="Ribosomal_L35Ae"/>
    <property type="match status" value="1"/>
</dbReference>
<keyword evidence="2 4" id="KW-0689">Ribosomal protein</keyword>
<protein>
    <submittedName>
        <fullName evidence="4">Ribosomal protein RPL35A</fullName>
    </submittedName>
</protein>
<accession>A0A2A9MPT0</accession>
<dbReference type="RefSeq" id="XP_029222106.1">
    <property type="nucleotide sequence ID" value="XM_029359193.1"/>
</dbReference>
<comment type="similarity">
    <text evidence="1">Belongs to the eukaryotic ribosomal protein eL33 family.</text>
</comment>
<dbReference type="VEuPathDB" id="ToxoDB:BESB_004380"/>
<dbReference type="STRING" id="94643.A0A2A9MPT0"/>
<evidence type="ECO:0000256" key="2">
    <source>
        <dbReference type="ARBA" id="ARBA00022980"/>
    </source>
</evidence>
<sequence length="112" mass="12862">MKKSGTKQPVRLYVRGIVLGYKRSKINQYPSCSLLQLEGVNDRKDTQFYLGKRVAYVYRAKTEKQGSKYRVIWGRIRRPHGNTGVVRAKFTSNLPPTAIAGRVRVFLYPSNI</sequence>
<dbReference type="InterPro" id="IPR009000">
    <property type="entry name" value="Transl_B-barrel_sf"/>
</dbReference>
<dbReference type="Gene3D" id="2.40.10.190">
    <property type="entry name" value="translation elongation factor selb, chain A, domain 4"/>
    <property type="match status" value="1"/>
</dbReference>
<evidence type="ECO:0000313" key="4">
    <source>
        <dbReference type="EMBL" id="PFH38097.1"/>
    </source>
</evidence>
<dbReference type="PANTHER" id="PTHR10902">
    <property type="entry name" value="60S RIBOSOMAL PROTEIN L35A"/>
    <property type="match status" value="1"/>
</dbReference>
<reference evidence="4 5" key="1">
    <citation type="submission" date="2017-09" db="EMBL/GenBank/DDBJ databases">
        <title>Genome sequencing of Besnoitia besnoiti strain Bb-Ger1.</title>
        <authorList>
            <person name="Schares G."/>
            <person name="Venepally P."/>
            <person name="Lorenzi H.A."/>
        </authorList>
    </citation>
    <scope>NUCLEOTIDE SEQUENCE [LARGE SCALE GENOMIC DNA]</scope>
    <source>
        <strain evidence="4 5">Bb-Ger1</strain>
    </source>
</reference>
<proteinExistence type="inferred from homology"/>